<dbReference type="EMBL" id="JADXDR010000250">
    <property type="protein sequence ID" value="KAI7835550.1"/>
    <property type="molecule type" value="Genomic_DNA"/>
</dbReference>
<gene>
    <name evidence="2" type="ORF">COHA_010554</name>
</gene>
<proteinExistence type="predicted"/>
<feature type="transmembrane region" description="Helical" evidence="1">
    <location>
        <begin position="196"/>
        <end position="217"/>
    </location>
</feature>
<dbReference type="Proteomes" id="UP001205105">
    <property type="component" value="Unassembled WGS sequence"/>
</dbReference>
<name>A0AAD5H0F3_9CHLO</name>
<dbReference type="PANTHER" id="PTHR36738">
    <property type="entry name" value="EXPRESSED PROTEIN"/>
    <property type="match status" value="1"/>
</dbReference>
<dbReference type="InterPro" id="IPR025067">
    <property type="entry name" value="DUF4079"/>
</dbReference>
<keyword evidence="1" id="KW-0472">Membrane</keyword>
<accession>A0AAD5H0F3</accession>
<keyword evidence="1" id="KW-1133">Transmembrane helix</keyword>
<keyword evidence="3" id="KW-1185">Reference proteome</keyword>
<evidence type="ECO:0000313" key="3">
    <source>
        <dbReference type="Proteomes" id="UP001205105"/>
    </source>
</evidence>
<organism evidence="2 3">
    <name type="scientific">Chlorella ohadii</name>
    <dbReference type="NCBI Taxonomy" id="2649997"/>
    <lineage>
        <taxon>Eukaryota</taxon>
        <taxon>Viridiplantae</taxon>
        <taxon>Chlorophyta</taxon>
        <taxon>core chlorophytes</taxon>
        <taxon>Trebouxiophyceae</taxon>
        <taxon>Chlorellales</taxon>
        <taxon>Chlorellaceae</taxon>
        <taxon>Chlorella clade</taxon>
        <taxon>Chlorella</taxon>
    </lineage>
</organism>
<dbReference type="PANTHER" id="PTHR36738:SF1">
    <property type="entry name" value="EXPRESSED PROTEIN"/>
    <property type="match status" value="1"/>
</dbReference>
<feature type="transmembrane region" description="Helical" evidence="1">
    <location>
        <begin position="132"/>
        <end position="152"/>
    </location>
</feature>
<reference evidence="2" key="1">
    <citation type="submission" date="2020-11" db="EMBL/GenBank/DDBJ databases">
        <title>Chlorella ohadii genome sequencing and assembly.</title>
        <authorList>
            <person name="Murik O."/>
            <person name="Treves H."/>
            <person name="Kedem I."/>
            <person name="Shotland Y."/>
            <person name="Kaplan A."/>
        </authorList>
    </citation>
    <scope>NUCLEOTIDE SEQUENCE</scope>
    <source>
        <strain evidence="2">1</strain>
    </source>
</reference>
<sequence>MQACSTAFRPAAATVARPARSAAGLPILAVARPKRAAVPAKAAKKEIQLQSTLAPMVALAAVNPLADFLQGQADYFSTLGLPQWLVQWGHPGNMAVVLFAMGIYGCGYLGWRIRLSEDAGEVAVAQDLHPKLAVGMTIFFALGALGGSMSMLMQGKDLWSSGHFTTGVIGLVLLGLQGMLSAFFEDDPNARGLHAYFGSAILALFLVHGALGLQLGLSL</sequence>
<evidence type="ECO:0000313" key="2">
    <source>
        <dbReference type="EMBL" id="KAI7835550.1"/>
    </source>
</evidence>
<evidence type="ECO:0000256" key="1">
    <source>
        <dbReference type="SAM" id="Phobius"/>
    </source>
</evidence>
<feature type="transmembrane region" description="Helical" evidence="1">
    <location>
        <begin position="164"/>
        <end position="184"/>
    </location>
</feature>
<keyword evidence="1" id="KW-0812">Transmembrane</keyword>
<dbReference type="GO" id="GO:0016020">
    <property type="term" value="C:membrane"/>
    <property type="evidence" value="ECO:0007669"/>
    <property type="project" value="TreeGrafter"/>
</dbReference>
<comment type="caution">
    <text evidence="2">The sequence shown here is derived from an EMBL/GenBank/DDBJ whole genome shotgun (WGS) entry which is preliminary data.</text>
</comment>
<feature type="transmembrane region" description="Helical" evidence="1">
    <location>
        <begin position="92"/>
        <end position="111"/>
    </location>
</feature>
<dbReference type="AlphaFoldDB" id="A0AAD5H0F3"/>
<dbReference type="Pfam" id="PF13301">
    <property type="entry name" value="DUF4079"/>
    <property type="match status" value="1"/>
</dbReference>
<protein>
    <submittedName>
        <fullName evidence="2">Uncharacterized protein</fullName>
    </submittedName>
</protein>